<protein>
    <submittedName>
        <fullName evidence="2">Uncharacterized protein</fullName>
    </submittedName>
</protein>
<dbReference type="AlphaFoldDB" id="A0A1H5YB97"/>
<feature type="region of interest" description="Disordered" evidence="1">
    <location>
        <begin position="58"/>
        <end position="93"/>
    </location>
</feature>
<feature type="compositionally biased region" description="Polar residues" evidence="1">
    <location>
        <begin position="58"/>
        <end position="72"/>
    </location>
</feature>
<keyword evidence="3" id="KW-1185">Reference proteome</keyword>
<reference evidence="2 3" key="1">
    <citation type="submission" date="2016-10" db="EMBL/GenBank/DDBJ databases">
        <authorList>
            <person name="de Groot N.N."/>
        </authorList>
    </citation>
    <scope>NUCLEOTIDE SEQUENCE [LARGE SCALE GENOMIC DNA]</scope>
    <source>
        <strain evidence="2 3">CGMCC 4.7037</strain>
    </source>
</reference>
<evidence type="ECO:0000313" key="3">
    <source>
        <dbReference type="Proteomes" id="UP000236732"/>
    </source>
</evidence>
<sequence length="93" mass="10077">MVPGRCEPRTYLEDHGQAYVLRVRATFALTLGGGNCLTCEQAVAKHLRQKRRWTIACSTPSPTTYRRSNTPPTGRPGNAAIKPAPAGSITEPV</sequence>
<evidence type="ECO:0000313" key="2">
    <source>
        <dbReference type="EMBL" id="SEG20917.1"/>
    </source>
</evidence>
<dbReference type="EMBL" id="FNVT01000002">
    <property type="protein sequence ID" value="SEG20917.1"/>
    <property type="molecule type" value="Genomic_DNA"/>
</dbReference>
<organism evidence="2 3">
    <name type="scientific">Nonomuraea solani</name>
    <dbReference type="NCBI Taxonomy" id="1144553"/>
    <lineage>
        <taxon>Bacteria</taxon>
        <taxon>Bacillati</taxon>
        <taxon>Actinomycetota</taxon>
        <taxon>Actinomycetes</taxon>
        <taxon>Streptosporangiales</taxon>
        <taxon>Streptosporangiaceae</taxon>
        <taxon>Nonomuraea</taxon>
    </lineage>
</organism>
<accession>A0A1H5YB97</accession>
<gene>
    <name evidence="2" type="ORF">SAMN05444920_102202</name>
</gene>
<evidence type="ECO:0000256" key="1">
    <source>
        <dbReference type="SAM" id="MobiDB-lite"/>
    </source>
</evidence>
<proteinExistence type="predicted"/>
<name>A0A1H5YB97_9ACTN</name>
<dbReference type="Proteomes" id="UP000236732">
    <property type="component" value="Unassembled WGS sequence"/>
</dbReference>